<evidence type="ECO:0000259" key="3">
    <source>
        <dbReference type="PROSITE" id="PS51371"/>
    </source>
</evidence>
<dbReference type="InterPro" id="IPR000644">
    <property type="entry name" value="CBS_dom"/>
</dbReference>
<proteinExistence type="predicted"/>
<dbReference type="OrthoDB" id="9802114at2"/>
<evidence type="ECO:0000313" key="5">
    <source>
        <dbReference type="Proteomes" id="UP000240357"/>
    </source>
</evidence>
<dbReference type="PANTHER" id="PTHR43080:SF2">
    <property type="entry name" value="CBS DOMAIN-CONTAINING PROTEIN"/>
    <property type="match status" value="1"/>
</dbReference>
<organism evidence="4 5">
    <name type="scientific">Adhaeribacter arboris</name>
    <dbReference type="NCBI Taxonomy" id="2072846"/>
    <lineage>
        <taxon>Bacteria</taxon>
        <taxon>Pseudomonadati</taxon>
        <taxon>Bacteroidota</taxon>
        <taxon>Cytophagia</taxon>
        <taxon>Cytophagales</taxon>
        <taxon>Hymenobacteraceae</taxon>
        <taxon>Adhaeribacter</taxon>
    </lineage>
</organism>
<accession>A0A2T2YAP9</accession>
<dbReference type="CDD" id="cd04623">
    <property type="entry name" value="CBS_pair_bac_euk"/>
    <property type="match status" value="1"/>
</dbReference>
<dbReference type="InterPro" id="IPR046342">
    <property type="entry name" value="CBS_dom_sf"/>
</dbReference>
<dbReference type="EMBL" id="PYFT01000001">
    <property type="protein sequence ID" value="PSR52595.1"/>
    <property type="molecule type" value="Genomic_DNA"/>
</dbReference>
<reference evidence="4 5" key="1">
    <citation type="submission" date="2018-03" db="EMBL/GenBank/DDBJ databases">
        <title>Adhaeribacter sp. HMF7605 Genome sequencing and assembly.</title>
        <authorList>
            <person name="Kang H."/>
            <person name="Kang J."/>
            <person name="Cha I."/>
            <person name="Kim H."/>
            <person name="Joh K."/>
        </authorList>
    </citation>
    <scope>NUCLEOTIDE SEQUENCE [LARGE SCALE GENOMIC DNA]</scope>
    <source>
        <strain evidence="4 5">HMF7605</strain>
    </source>
</reference>
<keyword evidence="4" id="KW-0808">Transferase</keyword>
<dbReference type="PROSITE" id="PS51371">
    <property type="entry name" value="CBS"/>
    <property type="match status" value="2"/>
</dbReference>
<gene>
    <name evidence="4" type="ORF">AHMF7605_03170</name>
</gene>
<dbReference type="AlphaFoldDB" id="A0A2T2YAP9"/>
<feature type="domain" description="CBS" evidence="3">
    <location>
        <begin position="8"/>
        <end position="67"/>
    </location>
</feature>
<comment type="caution">
    <text evidence="4">The sequence shown here is derived from an EMBL/GenBank/DDBJ whole genome shotgun (WGS) entry which is preliminary data.</text>
</comment>
<dbReference type="Pfam" id="PF00571">
    <property type="entry name" value="CBS"/>
    <property type="match status" value="2"/>
</dbReference>
<sequence length="143" mass="16372">MGKVRNILQKKGNKIYSIDPSRTVFDGLELMMEKNLSALLVIENEKFIGIFTEKDYARKVILKGKASKETPIREVMSEHPITVTSDATVEDCMKLMTNRQFRHLPVVDNNELVGIVSIGDLVKFIIEEQRIIIEDLEHYITGH</sequence>
<dbReference type="PANTHER" id="PTHR43080">
    <property type="entry name" value="CBS DOMAIN-CONTAINING PROTEIN CBSX3, MITOCHONDRIAL"/>
    <property type="match status" value="1"/>
</dbReference>
<keyword evidence="4" id="KW-0418">Kinase</keyword>
<dbReference type="SMART" id="SM00116">
    <property type="entry name" value="CBS"/>
    <property type="match status" value="2"/>
</dbReference>
<evidence type="ECO:0000256" key="1">
    <source>
        <dbReference type="ARBA" id="ARBA00023122"/>
    </source>
</evidence>
<name>A0A2T2YAP9_9BACT</name>
<dbReference type="SUPFAM" id="SSF54631">
    <property type="entry name" value="CBS-domain pair"/>
    <property type="match status" value="1"/>
</dbReference>
<dbReference type="InterPro" id="IPR044725">
    <property type="entry name" value="CBSX3_CBS_dom"/>
</dbReference>
<dbReference type="RefSeq" id="WP_106926373.1">
    <property type="nucleotide sequence ID" value="NZ_PYFT01000001.1"/>
</dbReference>
<dbReference type="Gene3D" id="3.10.580.10">
    <property type="entry name" value="CBS-domain"/>
    <property type="match status" value="1"/>
</dbReference>
<evidence type="ECO:0000313" key="4">
    <source>
        <dbReference type="EMBL" id="PSR52595.1"/>
    </source>
</evidence>
<evidence type="ECO:0000256" key="2">
    <source>
        <dbReference type="PROSITE-ProRule" id="PRU00703"/>
    </source>
</evidence>
<dbReference type="InterPro" id="IPR051257">
    <property type="entry name" value="Diverse_CBS-Domain"/>
</dbReference>
<keyword evidence="1 2" id="KW-0129">CBS domain</keyword>
<protein>
    <submittedName>
        <fullName evidence="4">Histidine kinase</fullName>
    </submittedName>
</protein>
<keyword evidence="5" id="KW-1185">Reference proteome</keyword>
<feature type="domain" description="CBS" evidence="3">
    <location>
        <begin position="76"/>
        <end position="131"/>
    </location>
</feature>
<dbReference type="GO" id="GO:0016301">
    <property type="term" value="F:kinase activity"/>
    <property type="evidence" value="ECO:0007669"/>
    <property type="project" value="UniProtKB-KW"/>
</dbReference>
<dbReference type="Proteomes" id="UP000240357">
    <property type="component" value="Unassembled WGS sequence"/>
</dbReference>